<accession>X1K4Q0</accession>
<name>X1K4Q0_9ZZZZ</name>
<sequence length="120" mass="13625">MSEKCGNCKRYVEAAFEEYSEGFTRDYLEIVCAVDFGLGHETTMGNLAYRKEQIYELDSWGKFNPTSDMILAKVEEYAAKYSPLFIMEGSPLGVLRASHAIYPCVRVDSIASLNNLLYRL</sequence>
<comment type="caution">
    <text evidence="1">The sequence shown here is derived from an EMBL/GenBank/DDBJ whole genome shotgun (WGS) entry which is preliminary data.</text>
</comment>
<gene>
    <name evidence="1" type="ORF">S03H2_65893</name>
</gene>
<evidence type="ECO:0000313" key="1">
    <source>
        <dbReference type="EMBL" id="GAH77033.1"/>
    </source>
</evidence>
<feature type="non-terminal residue" evidence="1">
    <location>
        <position position="120"/>
    </location>
</feature>
<organism evidence="1">
    <name type="scientific">marine sediment metagenome</name>
    <dbReference type="NCBI Taxonomy" id="412755"/>
    <lineage>
        <taxon>unclassified sequences</taxon>
        <taxon>metagenomes</taxon>
        <taxon>ecological metagenomes</taxon>
    </lineage>
</organism>
<protein>
    <submittedName>
        <fullName evidence="1">Uncharacterized protein</fullName>
    </submittedName>
</protein>
<dbReference type="AlphaFoldDB" id="X1K4Q0"/>
<proteinExistence type="predicted"/>
<dbReference type="EMBL" id="BARU01042963">
    <property type="protein sequence ID" value="GAH77033.1"/>
    <property type="molecule type" value="Genomic_DNA"/>
</dbReference>
<reference evidence="1" key="1">
    <citation type="journal article" date="2014" name="Front. Microbiol.">
        <title>High frequency of phylogenetically diverse reductive dehalogenase-homologous genes in deep subseafloor sedimentary metagenomes.</title>
        <authorList>
            <person name="Kawai M."/>
            <person name="Futagami T."/>
            <person name="Toyoda A."/>
            <person name="Takaki Y."/>
            <person name="Nishi S."/>
            <person name="Hori S."/>
            <person name="Arai W."/>
            <person name="Tsubouchi T."/>
            <person name="Morono Y."/>
            <person name="Uchiyama I."/>
            <person name="Ito T."/>
            <person name="Fujiyama A."/>
            <person name="Inagaki F."/>
            <person name="Takami H."/>
        </authorList>
    </citation>
    <scope>NUCLEOTIDE SEQUENCE</scope>
    <source>
        <strain evidence="1">Expedition CK06-06</strain>
    </source>
</reference>